<reference evidence="1 2" key="1">
    <citation type="submission" date="2023-07" db="EMBL/GenBank/DDBJ databases">
        <title>Sorghum-associated microbial communities from plants grown in Nebraska, USA.</title>
        <authorList>
            <person name="Schachtman D."/>
        </authorList>
    </citation>
    <scope>NUCLEOTIDE SEQUENCE [LARGE SCALE GENOMIC DNA]</scope>
    <source>
        <strain evidence="1 2">DS1781</strain>
    </source>
</reference>
<proteinExistence type="predicted"/>
<dbReference type="RefSeq" id="WP_309907436.1">
    <property type="nucleotide sequence ID" value="NZ_JAVDRF010000019.1"/>
</dbReference>
<evidence type="ECO:0000313" key="2">
    <source>
        <dbReference type="Proteomes" id="UP001184230"/>
    </source>
</evidence>
<dbReference type="GO" id="GO:0016787">
    <property type="term" value="F:hydrolase activity"/>
    <property type="evidence" value="ECO:0007669"/>
    <property type="project" value="UniProtKB-KW"/>
</dbReference>
<keyword evidence="2" id="KW-1185">Reference proteome</keyword>
<evidence type="ECO:0000313" key="1">
    <source>
        <dbReference type="EMBL" id="MDR6539603.1"/>
    </source>
</evidence>
<keyword evidence="1" id="KW-0378">Hydrolase</keyword>
<comment type="caution">
    <text evidence="1">The sequence shown here is derived from an EMBL/GenBank/DDBJ whole genome shotgun (WGS) entry which is preliminary data.</text>
</comment>
<protein>
    <submittedName>
        <fullName evidence="1">Diadenosine tetraphosphate (Ap4A) HIT family hydrolase</fullName>
    </submittedName>
</protein>
<dbReference type="EMBL" id="JAVDRF010000019">
    <property type="protein sequence ID" value="MDR6539603.1"/>
    <property type="molecule type" value="Genomic_DNA"/>
</dbReference>
<gene>
    <name evidence="1" type="ORF">J2739_005402</name>
</gene>
<name>A0ABU1NMC1_9BURK</name>
<sequence>MRKAEVGVRKAIGAHVPADPRRGFTDHMEVLSSQLMIGYKKYPSATHYPSDAMKAAAVAGTNLAARIMRSVNDEFAAILMLRRKESALMQQVLAAHFHLIAGDDAGGTLKDNVVNKKFSARAVFEKDRRWVLEKIRQNMLSLSFHLNTGVYLIDIDASRRDIESGGVVNPAAANLTTEAFVSPTKTKYDANTWRTTDAKYYSNTISGFRNGEIHVSLERLKDYSALSYARIVIHEATHKYFNTDDEAYAHENTYAALSLAETLNNADSYAWAAVSLYCGAVKMVSPASYNPDWAQCS</sequence>
<accession>A0ABU1NMC1</accession>
<dbReference type="Proteomes" id="UP001184230">
    <property type="component" value="Unassembled WGS sequence"/>
</dbReference>
<dbReference type="InterPro" id="IPR024079">
    <property type="entry name" value="MetalloPept_cat_dom_sf"/>
</dbReference>
<organism evidence="1 2">
    <name type="scientific">Variovorax soli</name>
    <dbReference type="NCBI Taxonomy" id="376815"/>
    <lineage>
        <taxon>Bacteria</taxon>
        <taxon>Pseudomonadati</taxon>
        <taxon>Pseudomonadota</taxon>
        <taxon>Betaproteobacteria</taxon>
        <taxon>Burkholderiales</taxon>
        <taxon>Comamonadaceae</taxon>
        <taxon>Variovorax</taxon>
    </lineage>
</organism>
<dbReference type="Gene3D" id="3.40.390.10">
    <property type="entry name" value="Collagenase (Catalytic Domain)"/>
    <property type="match status" value="1"/>
</dbReference>